<dbReference type="AlphaFoldDB" id="A0A1I0P4H7"/>
<sequence length="146" mass="16308">MPSDIESATIDPIGIAHTPYESSEDAPHQGFADDAEATNEVFEPYAAALAGIEECHRPTVVYWADRADRDALVGGTVSVRSRRGRRTGRIRFISVPVYCWIGRTGNSVSADSTRSTARRSWTPSQRCRRSNDRDQRRSEQPSHYPV</sequence>
<feature type="compositionally biased region" description="Low complexity" evidence="3">
    <location>
        <begin position="107"/>
        <end position="125"/>
    </location>
</feature>
<evidence type="ECO:0000256" key="2">
    <source>
        <dbReference type="ARBA" id="ARBA00033753"/>
    </source>
</evidence>
<organism evidence="5 6">
    <name type="scientific">Natrinema salifodinae</name>
    <dbReference type="NCBI Taxonomy" id="1202768"/>
    <lineage>
        <taxon>Archaea</taxon>
        <taxon>Methanobacteriati</taxon>
        <taxon>Methanobacteriota</taxon>
        <taxon>Stenosarchaea group</taxon>
        <taxon>Halobacteria</taxon>
        <taxon>Halobacteriales</taxon>
        <taxon>Natrialbaceae</taxon>
        <taxon>Natrinema</taxon>
    </lineage>
</organism>
<feature type="region of interest" description="Disordered" evidence="3">
    <location>
        <begin position="104"/>
        <end position="146"/>
    </location>
</feature>
<evidence type="ECO:0000313" key="5">
    <source>
        <dbReference type="EMBL" id="SEW08955.1"/>
    </source>
</evidence>
<dbReference type="InterPro" id="IPR036413">
    <property type="entry name" value="YaeB-like_sf"/>
</dbReference>
<accession>A0A1I0P4H7</accession>
<keyword evidence="1" id="KW-0949">S-adenosyl-L-methionine</keyword>
<proteinExistence type="inferred from homology"/>
<dbReference type="InterPro" id="IPR036414">
    <property type="entry name" value="YaeB_N_sf"/>
</dbReference>
<dbReference type="SUPFAM" id="SSF118196">
    <property type="entry name" value="YaeB-like"/>
    <property type="match status" value="1"/>
</dbReference>
<dbReference type="InterPro" id="IPR023370">
    <property type="entry name" value="TrmO-like_N"/>
</dbReference>
<evidence type="ECO:0000256" key="3">
    <source>
        <dbReference type="SAM" id="MobiDB-lite"/>
    </source>
</evidence>
<feature type="domain" description="TsaA-like" evidence="4">
    <location>
        <begin position="10"/>
        <end position="146"/>
    </location>
</feature>
<protein>
    <recommendedName>
        <fullName evidence="4">TsaA-like domain-containing protein</fullName>
    </recommendedName>
</protein>
<dbReference type="eggNOG" id="arCOG00761">
    <property type="taxonomic scope" value="Archaea"/>
</dbReference>
<keyword evidence="6" id="KW-1185">Reference proteome</keyword>
<evidence type="ECO:0000259" key="4">
    <source>
        <dbReference type="PROSITE" id="PS51668"/>
    </source>
</evidence>
<name>A0A1I0P4H7_9EURY</name>
<evidence type="ECO:0000313" key="6">
    <source>
        <dbReference type="Proteomes" id="UP000183275"/>
    </source>
</evidence>
<dbReference type="Gene3D" id="2.40.30.70">
    <property type="entry name" value="YaeB-like"/>
    <property type="match status" value="1"/>
</dbReference>
<dbReference type="Proteomes" id="UP000183275">
    <property type="component" value="Unassembled WGS sequence"/>
</dbReference>
<dbReference type="EMBL" id="FOIS01000003">
    <property type="protein sequence ID" value="SEW08955.1"/>
    <property type="molecule type" value="Genomic_DNA"/>
</dbReference>
<dbReference type="STRING" id="1202768.SAMN05216285_2114"/>
<dbReference type="PROSITE" id="PS51668">
    <property type="entry name" value="TSAA_2"/>
    <property type="match status" value="1"/>
</dbReference>
<reference evidence="6" key="1">
    <citation type="submission" date="2016-10" db="EMBL/GenBank/DDBJ databases">
        <authorList>
            <person name="Varghese N."/>
        </authorList>
    </citation>
    <scope>NUCLEOTIDE SEQUENCE [LARGE SCALE GENOMIC DNA]</scope>
    <source>
        <strain evidence="6">CGMCC 1.12284</strain>
    </source>
</reference>
<feature type="compositionally biased region" description="Basic and acidic residues" evidence="3">
    <location>
        <begin position="129"/>
        <end position="140"/>
    </location>
</feature>
<evidence type="ECO:0000256" key="1">
    <source>
        <dbReference type="ARBA" id="ARBA00022691"/>
    </source>
</evidence>
<gene>
    <name evidence="5" type="ORF">SAMN05216285_2114</name>
</gene>
<comment type="similarity">
    <text evidence="2">Belongs to the tRNA methyltransferase O family.</text>
</comment>